<comment type="caution">
    <text evidence="1">The sequence shown here is derived from an EMBL/GenBank/DDBJ whole genome shotgun (WGS) entry which is preliminary data.</text>
</comment>
<gene>
    <name evidence="1" type="ORF">EL18_01954</name>
</gene>
<protein>
    <submittedName>
        <fullName evidence="1">Uncharacterized protein</fullName>
    </submittedName>
</protein>
<dbReference type="AlphaFoldDB" id="A0A084UD77"/>
<dbReference type="Proteomes" id="UP000053675">
    <property type="component" value="Unassembled WGS sequence"/>
</dbReference>
<reference evidence="1 2" key="1">
    <citation type="submission" date="2014-05" db="EMBL/GenBank/DDBJ databases">
        <title>Draft Genome Sequence of Nitratireductor basaltis Strain UMTGB225, A Marine Bacterium Isolated from Green Barrel Tunicate.</title>
        <authorList>
            <person name="Gan H.Y."/>
        </authorList>
    </citation>
    <scope>NUCLEOTIDE SEQUENCE [LARGE SCALE GENOMIC DNA]</scope>
    <source>
        <strain evidence="1 2">UMTGB225</strain>
    </source>
</reference>
<keyword evidence="2" id="KW-1185">Reference proteome</keyword>
<evidence type="ECO:0000313" key="2">
    <source>
        <dbReference type="Proteomes" id="UP000053675"/>
    </source>
</evidence>
<evidence type="ECO:0000313" key="1">
    <source>
        <dbReference type="EMBL" id="KFB10913.1"/>
    </source>
</evidence>
<organism evidence="1 2">
    <name type="scientific">Nitratireductor basaltis</name>
    <dbReference type="NCBI Taxonomy" id="472175"/>
    <lineage>
        <taxon>Bacteria</taxon>
        <taxon>Pseudomonadati</taxon>
        <taxon>Pseudomonadota</taxon>
        <taxon>Alphaproteobacteria</taxon>
        <taxon>Hyphomicrobiales</taxon>
        <taxon>Phyllobacteriaceae</taxon>
        <taxon>Nitratireductor</taxon>
    </lineage>
</organism>
<proteinExistence type="predicted"/>
<accession>A0A084UD77</accession>
<name>A0A084UD77_9HYPH</name>
<dbReference type="EMBL" id="JMQM01000001">
    <property type="protein sequence ID" value="KFB10913.1"/>
    <property type="molecule type" value="Genomic_DNA"/>
</dbReference>
<sequence length="45" mass="5060">MSVRVPEQGTRPLSRPHALPFLLREKVDQLIRVCCSTQSVADPEV</sequence>